<evidence type="ECO:0000256" key="4">
    <source>
        <dbReference type="ARBA" id="ARBA00022723"/>
    </source>
</evidence>
<dbReference type="GO" id="GO:0006062">
    <property type="term" value="P:sorbitol catabolic process"/>
    <property type="evidence" value="ECO:0007669"/>
    <property type="project" value="TreeGrafter"/>
</dbReference>
<dbReference type="InterPro" id="IPR036291">
    <property type="entry name" value="NAD(P)-bd_dom_sf"/>
</dbReference>
<keyword evidence="6" id="KW-0560">Oxidoreductase</keyword>
<dbReference type="InterPro" id="IPR013149">
    <property type="entry name" value="ADH-like_C"/>
</dbReference>
<keyword evidence="7" id="KW-0520">NAD</keyword>
<dbReference type="CDD" id="cd05285">
    <property type="entry name" value="sorbitol_DH"/>
    <property type="match status" value="1"/>
</dbReference>
<accession>A0A517LGL3</accession>
<dbReference type="Proteomes" id="UP000316270">
    <property type="component" value="Chromosome 12"/>
</dbReference>
<dbReference type="InterPro" id="IPR011032">
    <property type="entry name" value="GroES-like_sf"/>
</dbReference>
<dbReference type="Pfam" id="PF00107">
    <property type="entry name" value="ADH_zinc_N"/>
    <property type="match status" value="1"/>
</dbReference>
<keyword evidence="5 8" id="KW-0862">Zinc</keyword>
<dbReference type="InterPro" id="IPR002328">
    <property type="entry name" value="ADH_Zn_CS"/>
</dbReference>
<gene>
    <name evidence="10" type="ORF">FKW77_001801</name>
</gene>
<dbReference type="STRING" id="50376.A0A517LGL3"/>
<reference evidence="10 11" key="1">
    <citation type="submission" date="2019-07" db="EMBL/GenBank/DDBJ databases">
        <title>Finished genome of Venturia effusa.</title>
        <authorList>
            <person name="Young C.A."/>
            <person name="Cox M.P."/>
            <person name="Ganley A.R.D."/>
            <person name="David W.J."/>
        </authorList>
    </citation>
    <scope>NUCLEOTIDE SEQUENCE [LARGE SCALE GENOMIC DNA]</scope>
    <source>
        <strain evidence="11">albino</strain>
    </source>
</reference>
<protein>
    <recommendedName>
        <fullName evidence="9">Enoyl reductase (ER) domain-containing protein</fullName>
    </recommendedName>
</protein>
<evidence type="ECO:0000256" key="8">
    <source>
        <dbReference type="RuleBase" id="RU361277"/>
    </source>
</evidence>
<evidence type="ECO:0000256" key="6">
    <source>
        <dbReference type="ARBA" id="ARBA00023002"/>
    </source>
</evidence>
<dbReference type="InterPro" id="IPR013154">
    <property type="entry name" value="ADH-like_N"/>
</dbReference>
<dbReference type="Gene3D" id="3.40.50.720">
    <property type="entry name" value="NAD(P)-binding Rossmann-like Domain"/>
    <property type="match status" value="1"/>
</dbReference>
<comment type="similarity">
    <text evidence="3 8">Belongs to the zinc-containing alcohol dehydrogenase family.</text>
</comment>
<dbReference type="PROSITE" id="PS00059">
    <property type="entry name" value="ADH_ZINC"/>
    <property type="match status" value="1"/>
</dbReference>
<dbReference type="InterPro" id="IPR020843">
    <property type="entry name" value="ER"/>
</dbReference>
<dbReference type="SUPFAM" id="SSF51735">
    <property type="entry name" value="NAD(P)-binding Rossmann-fold domains"/>
    <property type="match status" value="1"/>
</dbReference>
<dbReference type="PANTHER" id="PTHR43161:SF7">
    <property type="entry name" value="SORBITOL DEHYDROGENASE"/>
    <property type="match status" value="1"/>
</dbReference>
<dbReference type="Gene3D" id="3.90.180.10">
    <property type="entry name" value="Medium-chain alcohol dehydrogenases, catalytic domain"/>
    <property type="match status" value="1"/>
</dbReference>
<dbReference type="OrthoDB" id="5363962at2759"/>
<comment type="pathway">
    <text evidence="2">Carbohydrate degradation.</text>
</comment>
<dbReference type="InterPro" id="IPR045306">
    <property type="entry name" value="SDH-like"/>
</dbReference>
<dbReference type="EMBL" id="CP042196">
    <property type="protein sequence ID" value="QDS74777.1"/>
    <property type="molecule type" value="Genomic_DNA"/>
</dbReference>
<dbReference type="GO" id="GO:0003939">
    <property type="term" value="F:L-iditol 2-dehydrogenase (NAD+) activity"/>
    <property type="evidence" value="ECO:0007669"/>
    <property type="project" value="TreeGrafter"/>
</dbReference>
<dbReference type="GO" id="GO:0008270">
    <property type="term" value="F:zinc ion binding"/>
    <property type="evidence" value="ECO:0007669"/>
    <property type="project" value="InterPro"/>
</dbReference>
<feature type="domain" description="Enoyl reductase (ER)" evidence="9">
    <location>
        <begin position="33"/>
        <end position="394"/>
    </location>
</feature>
<evidence type="ECO:0000256" key="3">
    <source>
        <dbReference type="ARBA" id="ARBA00008072"/>
    </source>
</evidence>
<evidence type="ECO:0000313" key="10">
    <source>
        <dbReference type="EMBL" id="QDS74777.1"/>
    </source>
</evidence>
<dbReference type="Pfam" id="PF08240">
    <property type="entry name" value="ADH_N"/>
    <property type="match status" value="1"/>
</dbReference>
<organism evidence="10 11">
    <name type="scientific">Venturia effusa</name>
    <dbReference type="NCBI Taxonomy" id="50376"/>
    <lineage>
        <taxon>Eukaryota</taxon>
        <taxon>Fungi</taxon>
        <taxon>Dikarya</taxon>
        <taxon>Ascomycota</taxon>
        <taxon>Pezizomycotina</taxon>
        <taxon>Dothideomycetes</taxon>
        <taxon>Pleosporomycetidae</taxon>
        <taxon>Venturiales</taxon>
        <taxon>Venturiaceae</taxon>
        <taxon>Venturia</taxon>
    </lineage>
</organism>
<sequence length="400" mass="42872">MAPAAVADLYPGPAPVREHVPKPATVQASVLTGPKQLHLEYRQLTDPAPGELQVSVLATGICGSDVAYYKNFRNGDLQAVAPLTLGHESAGVVESIGEGVNGFRVGDRVALEVGVPCDNCRACQRGRYNLCPKMRFRSSAKSMPPFQGTLQERINHPAKWCYKIPESISLEAAALLEPLSVAIHSTRRASIEQGDTVIVFGAGTVGLLVAAMAKLSGATNVTIVDINGGRVKYALENKFATRGYVVPHSGHNAHDEKTVDRFEEAKTLASAVMERACAGELDFEGADVTFDCTGKEICMQAGLYATRPGGQLIMVGMGTPIQTLQMSAAHLKEVDIIGIFRYANTYPTGIKLLASGALPSLDNLVTHRFQGLGQVREAFELASKQMDREGNLVLKILIET</sequence>
<proteinExistence type="inferred from homology"/>
<dbReference type="AlphaFoldDB" id="A0A517LGL3"/>
<evidence type="ECO:0000256" key="5">
    <source>
        <dbReference type="ARBA" id="ARBA00022833"/>
    </source>
</evidence>
<keyword evidence="11" id="KW-1185">Reference proteome</keyword>
<evidence type="ECO:0000256" key="2">
    <source>
        <dbReference type="ARBA" id="ARBA00004921"/>
    </source>
</evidence>
<dbReference type="PANTHER" id="PTHR43161">
    <property type="entry name" value="SORBITOL DEHYDROGENASE"/>
    <property type="match status" value="1"/>
</dbReference>
<dbReference type="SUPFAM" id="SSF50129">
    <property type="entry name" value="GroES-like"/>
    <property type="match status" value="1"/>
</dbReference>
<dbReference type="SMART" id="SM00829">
    <property type="entry name" value="PKS_ER"/>
    <property type="match status" value="1"/>
</dbReference>
<keyword evidence="4 8" id="KW-0479">Metal-binding</keyword>
<comment type="cofactor">
    <cofactor evidence="1 8">
        <name>Zn(2+)</name>
        <dbReference type="ChEBI" id="CHEBI:29105"/>
    </cofactor>
</comment>
<evidence type="ECO:0000313" key="11">
    <source>
        <dbReference type="Proteomes" id="UP000316270"/>
    </source>
</evidence>
<evidence type="ECO:0000256" key="7">
    <source>
        <dbReference type="ARBA" id="ARBA00023027"/>
    </source>
</evidence>
<name>A0A517LGL3_9PEZI</name>
<evidence type="ECO:0000259" key="9">
    <source>
        <dbReference type="SMART" id="SM00829"/>
    </source>
</evidence>
<evidence type="ECO:0000256" key="1">
    <source>
        <dbReference type="ARBA" id="ARBA00001947"/>
    </source>
</evidence>